<keyword evidence="1" id="KW-0812">Transmembrane</keyword>
<dbReference type="EMBL" id="BOMN01000054">
    <property type="protein sequence ID" value="GIE21236.1"/>
    <property type="molecule type" value="Genomic_DNA"/>
</dbReference>
<evidence type="ECO:0000313" key="2">
    <source>
        <dbReference type="EMBL" id="GIE21236.1"/>
    </source>
</evidence>
<feature type="transmembrane region" description="Helical" evidence="1">
    <location>
        <begin position="125"/>
        <end position="146"/>
    </location>
</feature>
<accession>A0ABQ3ZRN4</accession>
<feature type="transmembrane region" description="Helical" evidence="1">
    <location>
        <begin position="7"/>
        <end position="26"/>
    </location>
</feature>
<comment type="caution">
    <text evidence="2">The sequence shown here is derived from an EMBL/GenBank/DDBJ whole genome shotgun (WGS) entry which is preliminary data.</text>
</comment>
<keyword evidence="1" id="KW-1133">Transmembrane helix</keyword>
<reference evidence="2 3" key="1">
    <citation type="submission" date="2021-01" db="EMBL/GenBank/DDBJ databases">
        <title>Whole genome shotgun sequence of Actinoplanes humidus NBRC 14915.</title>
        <authorList>
            <person name="Komaki H."/>
            <person name="Tamura T."/>
        </authorList>
    </citation>
    <scope>NUCLEOTIDE SEQUENCE [LARGE SCALE GENOMIC DNA]</scope>
    <source>
        <strain evidence="2 3">NBRC 14915</strain>
    </source>
</reference>
<keyword evidence="3" id="KW-1185">Reference proteome</keyword>
<name>A0ABQ3ZRN4_9ACTN</name>
<protein>
    <submittedName>
        <fullName evidence="2">Uncharacterized protein</fullName>
    </submittedName>
</protein>
<evidence type="ECO:0000313" key="3">
    <source>
        <dbReference type="Proteomes" id="UP000603200"/>
    </source>
</evidence>
<dbReference type="Proteomes" id="UP000603200">
    <property type="component" value="Unassembled WGS sequence"/>
</dbReference>
<feature type="transmembrane region" description="Helical" evidence="1">
    <location>
        <begin position="56"/>
        <end position="78"/>
    </location>
</feature>
<proteinExistence type="predicted"/>
<gene>
    <name evidence="2" type="ORF">Ahu01nite_043380</name>
</gene>
<organism evidence="2 3">
    <name type="scientific">Winogradskya humida</name>
    <dbReference type="NCBI Taxonomy" id="113566"/>
    <lineage>
        <taxon>Bacteria</taxon>
        <taxon>Bacillati</taxon>
        <taxon>Actinomycetota</taxon>
        <taxon>Actinomycetes</taxon>
        <taxon>Micromonosporales</taxon>
        <taxon>Micromonosporaceae</taxon>
        <taxon>Winogradskya</taxon>
    </lineage>
</organism>
<sequence>MRALRIFLGAVTLVLGLTWLLLNLTLDGFVRDLIVGVVLAAAGLVLLMPHRVALPLVPTAVITTGVALVGMAAGLLAVRSQLSGMWAFNTWRGWPYEWLNKGATAEMSDAAQDLAAKASWEVPDFLHVLGDLYFWAMAGLLVAAVINKRRFRT</sequence>
<keyword evidence="1" id="KW-0472">Membrane</keyword>
<evidence type="ECO:0000256" key="1">
    <source>
        <dbReference type="SAM" id="Phobius"/>
    </source>
</evidence>
<dbReference type="RefSeq" id="WP_203838355.1">
    <property type="nucleotide sequence ID" value="NZ_BAAATV010000026.1"/>
</dbReference>
<feature type="transmembrane region" description="Helical" evidence="1">
    <location>
        <begin position="32"/>
        <end position="49"/>
    </location>
</feature>